<evidence type="ECO:0000259" key="1">
    <source>
        <dbReference type="Pfam" id="PF09084"/>
    </source>
</evidence>
<proteinExistence type="predicted"/>
<keyword evidence="3" id="KW-1185">Reference proteome</keyword>
<dbReference type="PANTHER" id="PTHR30024">
    <property type="entry name" value="ALIPHATIC SULFONATES-BINDING PROTEIN-RELATED"/>
    <property type="match status" value="1"/>
</dbReference>
<dbReference type="Gene3D" id="3.40.190.10">
    <property type="entry name" value="Periplasmic binding protein-like II"/>
    <property type="match status" value="2"/>
</dbReference>
<sequence>MATLFRILILVALYLPAALYADDDLPRVKVGMLQFGTAHWELAHIQNAGLDRKHGYRLELMPLANSSAGRLALTAGNVDWIVADWVWAAERTLQGAPLRFIPFSTRIGEIIVPSDSSIASIADLRGKRIGVAGGPQGKSWQLLEAAAAKQGIDLADSADISFGAPPLLSRELEAGRLDALLTFWHFAARLESSGQFKRALSAASISQALGLDSQLPMLGYLASEEWITENQELAEGFASSIYEAKHDLRADQPWQEVRSLMRVDDEAAFTALRQGYRSGEPESHLSEAMLESAERAWPFLRHQDKPLPMVLFSGVAP</sequence>
<dbReference type="AlphaFoldDB" id="A0A4R1GX43"/>
<accession>A0A4R1GX43</accession>
<dbReference type="Proteomes" id="UP000294546">
    <property type="component" value="Unassembled WGS sequence"/>
</dbReference>
<dbReference type="Pfam" id="PF09084">
    <property type="entry name" value="NMT1"/>
    <property type="match status" value="1"/>
</dbReference>
<feature type="domain" description="SsuA/THI5-like" evidence="1">
    <location>
        <begin position="55"/>
        <end position="246"/>
    </location>
</feature>
<evidence type="ECO:0000313" key="3">
    <source>
        <dbReference type="Proteomes" id="UP000294546"/>
    </source>
</evidence>
<dbReference type="RefSeq" id="WP_132288601.1">
    <property type="nucleotide sequence ID" value="NZ_SMFU01000007.1"/>
</dbReference>
<organism evidence="2 3">
    <name type="scientific">Marinobacterium mangrovicola</name>
    <dbReference type="NCBI Taxonomy" id="1476959"/>
    <lineage>
        <taxon>Bacteria</taxon>
        <taxon>Pseudomonadati</taxon>
        <taxon>Pseudomonadota</taxon>
        <taxon>Gammaproteobacteria</taxon>
        <taxon>Oceanospirillales</taxon>
        <taxon>Oceanospirillaceae</taxon>
        <taxon>Marinobacterium</taxon>
    </lineage>
</organism>
<comment type="caution">
    <text evidence="2">The sequence shown here is derived from an EMBL/GenBank/DDBJ whole genome shotgun (WGS) entry which is preliminary data.</text>
</comment>
<gene>
    <name evidence="2" type="ORF">CLV83_1100</name>
</gene>
<reference evidence="2 3" key="1">
    <citation type="submission" date="2019-03" db="EMBL/GenBank/DDBJ databases">
        <title>Genomic Encyclopedia of Archaeal and Bacterial Type Strains, Phase II (KMG-II): from individual species to whole genera.</title>
        <authorList>
            <person name="Goeker M."/>
        </authorList>
    </citation>
    <scope>NUCLEOTIDE SEQUENCE [LARGE SCALE GENOMIC DNA]</scope>
    <source>
        <strain evidence="2 3">DSM 27697</strain>
    </source>
</reference>
<dbReference type="SUPFAM" id="SSF53850">
    <property type="entry name" value="Periplasmic binding protein-like II"/>
    <property type="match status" value="1"/>
</dbReference>
<dbReference type="EMBL" id="SMFU01000007">
    <property type="protein sequence ID" value="TCK09002.1"/>
    <property type="molecule type" value="Genomic_DNA"/>
</dbReference>
<protein>
    <submittedName>
        <fullName evidence="2">NitT/TauT family transport system substrate-binding protein</fullName>
    </submittedName>
</protein>
<dbReference type="OrthoDB" id="5621714at2"/>
<name>A0A4R1GX43_9GAMM</name>
<dbReference type="PANTHER" id="PTHR30024:SF48">
    <property type="entry name" value="ABC TRANSPORTER SUBSTRATE-BINDING PROTEIN"/>
    <property type="match status" value="1"/>
</dbReference>
<dbReference type="InterPro" id="IPR015168">
    <property type="entry name" value="SsuA/THI5"/>
</dbReference>
<evidence type="ECO:0000313" key="2">
    <source>
        <dbReference type="EMBL" id="TCK09002.1"/>
    </source>
</evidence>